<proteinExistence type="predicted"/>
<sequence length="314" mass="36454">MNFEVGTMQKLISGLKRWVALGIVKNSNLNCPKCMSSHVRRIVYGLVSSLGLAGSQAYYLAGCDIPETGMKAFHCDNCQFEFGDVDTDELVRNREKLNACSEDWRLFAESQPLTLYGRLPVINLDKFSLDDIIAMREHIQYHHKPDTIIDHFYCDWKESHGVWFWLYRDGDVFRIDTHDHCLVRDTEYLGTDSYLYDDRNETVYFNSNTIVEVTADEFYQQLRKQLLSVPHRYGQVALAQYKGSTSPLWQHDELYSAEVLFDHTFRIQDGQGKSHFLTLNRELARQDAVVVYADRDWRVSYEALMAVDVATMRA</sequence>
<protein>
    <submittedName>
        <fullName evidence="1">Uncharacterized protein</fullName>
    </submittedName>
</protein>
<accession>A0AAW8W7S6</accession>
<organism evidence="1 2">
    <name type="scientific">Lactiplantibacillus pentosus</name>
    <name type="common">Lactobacillus pentosus</name>
    <dbReference type="NCBI Taxonomy" id="1589"/>
    <lineage>
        <taxon>Bacteria</taxon>
        <taxon>Bacillati</taxon>
        <taxon>Bacillota</taxon>
        <taxon>Bacilli</taxon>
        <taxon>Lactobacillales</taxon>
        <taxon>Lactobacillaceae</taxon>
        <taxon>Lactiplantibacillus</taxon>
    </lineage>
</organism>
<gene>
    <name evidence="1" type="ORF">RI555_00295</name>
</gene>
<name>A0AAW8W7S6_LACPE</name>
<evidence type="ECO:0000313" key="1">
    <source>
        <dbReference type="EMBL" id="MDT7037455.1"/>
    </source>
</evidence>
<dbReference type="AlphaFoldDB" id="A0AAW8W7S6"/>
<reference evidence="1" key="1">
    <citation type="submission" date="2023-08" db="EMBL/GenBank/DDBJ databases">
        <authorList>
            <person name="Page C.A."/>
            <person name="Perez-Diaz I.M."/>
        </authorList>
    </citation>
    <scope>NUCLEOTIDE SEQUENCE</scope>
    <source>
        <strain evidence="1">1.8.9</strain>
    </source>
</reference>
<dbReference type="Proteomes" id="UP001263852">
    <property type="component" value="Unassembled WGS sequence"/>
</dbReference>
<evidence type="ECO:0000313" key="2">
    <source>
        <dbReference type="Proteomes" id="UP001263852"/>
    </source>
</evidence>
<dbReference type="EMBL" id="JAVLAO010000001">
    <property type="protein sequence ID" value="MDT7037455.1"/>
    <property type="molecule type" value="Genomic_DNA"/>
</dbReference>
<comment type="caution">
    <text evidence="1">The sequence shown here is derived from an EMBL/GenBank/DDBJ whole genome shotgun (WGS) entry which is preliminary data.</text>
</comment>